<evidence type="ECO:0000313" key="2">
    <source>
        <dbReference type="Proteomes" id="UP000799537"/>
    </source>
</evidence>
<accession>A0A6A6CSU1</accession>
<evidence type="ECO:0000313" key="1">
    <source>
        <dbReference type="EMBL" id="KAF2168892.1"/>
    </source>
</evidence>
<dbReference type="RefSeq" id="XP_033669781.1">
    <property type="nucleotide sequence ID" value="XM_033816427.1"/>
</dbReference>
<dbReference type="SUPFAM" id="SSF53474">
    <property type="entry name" value="alpha/beta-Hydrolases"/>
    <property type="match status" value="1"/>
</dbReference>
<dbReference type="Gene3D" id="3.40.50.1820">
    <property type="entry name" value="alpha/beta hydrolase"/>
    <property type="match status" value="1"/>
</dbReference>
<dbReference type="Proteomes" id="UP000799537">
    <property type="component" value="Unassembled WGS sequence"/>
</dbReference>
<dbReference type="EMBL" id="ML993589">
    <property type="protein sequence ID" value="KAF2168892.1"/>
    <property type="molecule type" value="Genomic_DNA"/>
</dbReference>
<organism evidence="1 2">
    <name type="scientific">Zasmidium cellare ATCC 36951</name>
    <dbReference type="NCBI Taxonomy" id="1080233"/>
    <lineage>
        <taxon>Eukaryota</taxon>
        <taxon>Fungi</taxon>
        <taxon>Dikarya</taxon>
        <taxon>Ascomycota</taxon>
        <taxon>Pezizomycotina</taxon>
        <taxon>Dothideomycetes</taxon>
        <taxon>Dothideomycetidae</taxon>
        <taxon>Mycosphaerellales</taxon>
        <taxon>Mycosphaerellaceae</taxon>
        <taxon>Zasmidium</taxon>
    </lineage>
</organism>
<name>A0A6A6CSU1_ZASCE</name>
<gene>
    <name evidence="1" type="ORF">M409DRAFT_65250</name>
</gene>
<proteinExistence type="predicted"/>
<dbReference type="GeneID" id="54569699"/>
<evidence type="ECO:0008006" key="3">
    <source>
        <dbReference type="Google" id="ProtNLM"/>
    </source>
</evidence>
<protein>
    <recommendedName>
        <fullName evidence="3">AB hydrolase-1 domain-containing protein</fullName>
    </recommendedName>
</protein>
<dbReference type="InterPro" id="IPR029058">
    <property type="entry name" value="AB_hydrolase_fold"/>
</dbReference>
<dbReference type="OrthoDB" id="190201at2759"/>
<keyword evidence="2" id="KW-1185">Reference proteome</keyword>
<dbReference type="AlphaFoldDB" id="A0A6A6CSU1"/>
<sequence>MKTVLYPFIAATLSAHTRTVHASVSGIPTNDEAPTTSGFTNATKHISRGESSLCTSGIAHVAANTNENVRFDYKLPATQAEATQTWLKMWAAGSTFPDSISNGTLHVNGTYEIGATLCMPSNGSTSKLQVLTHGIGFDRYYWDFAPGWSYVDVAVEAGYSTFLYDRLGVGVSSKEDPIHTIHTLTKGLIATHPADLDAAILTGFSTNASGIPAFNLGQNPTIASLDQPYRFSSLNNGYFVVASPLANQQTFFTYPNFLPTILSLADATKGTVTIGELFTASAVVKPALNVTFPVAVVAGNEDLGFCAGNCIFPENLLEEVGTTLYENVPEGRFETLRVKGAGHGLNLHFEARGAFDWILGFLGRNGV</sequence>
<reference evidence="1" key="1">
    <citation type="journal article" date="2020" name="Stud. Mycol.">
        <title>101 Dothideomycetes genomes: a test case for predicting lifestyles and emergence of pathogens.</title>
        <authorList>
            <person name="Haridas S."/>
            <person name="Albert R."/>
            <person name="Binder M."/>
            <person name="Bloem J."/>
            <person name="Labutti K."/>
            <person name="Salamov A."/>
            <person name="Andreopoulos B."/>
            <person name="Baker S."/>
            <person name="Barry K."/>
            <person name="Bills G."/>
            <person name="Bluhm B."/>
            <person name="Cannon C."/>
            <person name="Castanera R."/>
            <person name="Culley D."/>
            <person name="Daum C."/>
            <person name="Ezra D."/>
            <person name="Gonzalez J."/>
            <person name="Henrissat B."/>
            <person name="Kuo A."/>
            <person name="Liang C."/>
            <person name="Lipzen A."/>
            <person name="Lutzoni F."/>
            <person name="Magnuson J."/>
            <person name="Mondo S."/>
            <person name="Nolan M."/>
            <person name="Ohm R."/>
            <person name="Pangilinan J."/>
            <person name="Park H.-J."/>
            <person name="Ramirez L."/>
            <person name="Alfaro M."/>
            <person name="Sun H."/>
            <person name="Tritt A."/>
            <person name="Yoshinaga Y."/>
            <person name="Zwiers L.-H."/>
            <person name="Turgeon B."/>
            <person name="Goodwin S."/>
            <person name="Spatafora J."/>
            <person name="Crous P."/>
            <person name="Grigoriev I."/>
        </authorList>
    </citation>
    <scope>NUCLEOTIDE SEQUENCE</scope>
    <source>
        <strain evidence="1">ATCC 36951</strain>
    </source>
</reference>